<dbReference type="EMBL" id="KN837136">
    <property type="protein sequence ID" value="KIJ41524.1"/>
    <property type="molecule type" value="Genomic_DNA"/>
</dbReference>
<gene>
    <name evidence="1" type="ORF">M422DRAFT_31724</name>
</gene>
<keyword evidence="2" id="KW-1185">Reference proteome</keyword>
<evidence type="ECO:0000313" key="2">
    <source>
        <dbReference type="Proteomes" id="UP000054279"/>
    </source>
</evidence>
<organism evidence="1 2">
    <name type="scientific">Sphaerobolus stellatus (strain SS14)</name>
    <dbReference type="NCBI Taxonomy" id="990650"/>
    <lineage>
        <taxon>Eukaryota</taxon>
        <taxon>Fungi</taxon>
        <taxon>Dikarya</taxon>
        <taxon>Basidiomycota</taxon>
        <taxon>Agaricomycotina</taxon>
        <taxon>Agaricomycetes</taxon>
        <taxon>Phallomycetidae</taxon>
        <taxon>Geastrales</taxon>
        <taxon>Sphaerobolaceae</taxon>
        <taxon>Sphaerobolus</taxon>
    </lineage>
</organism>
<proteinExistence type="predicted"/>
<dbReference type="Proteomes" id="UP000054279">
    <property type="component" value="Unassembled WGS sequence"/>
</dbReference>
<sequence>MWHQNVHECRTALLSGPTAAQRCHAAMDSLCVQHQTACERDRVTKQHVSDYASPASLRACSRRQKIAAPGLATGVAERKR</sequence>
<evidence type="ECO:0000313" key="1">
    <source>
        <dbReference type="EMBL" id="KIJ41524.1"/>
    </source>
</evidence>
<accession>A0A0C9V3N5</accession>
<dbReference type="HOGENOM" id="CLU_2694730_0_0_1"/>
<name>A0A0C9V3N5_SPHS4</name>
<protein>
    <submittedName>
        <fullName evidence="1">Unplaced genomic scaffold SPHSTscaffold_61, whole genome shotgun sequence</fullName>
    </submittedName>
</protein>
<dbReference type="AlphaFoldDB" id="A0A0C9V3N5"/>
<reference evidence="1 2" key="1">
    <citation type="submission" date="2014-06" db="EMBL/GenBank/DDBJ databases">
        <title>Evolutionary Origins and Diversification of the Mycorrhizal Mutualists.</title>
        <authorList>
            <consortium name="DOE Joint Genome Institute"/>
            <consortium name="Mycorrhizal Genomics Consortium"/>
            <person name="Kohler A."/>
            <person name="Kuo A."/>
            <person name="Nagy L.G."/>
            <person name="Floudas D."/>
            <person name="Copeland A."/>
            <person name="Barry K.W."/>
            <person name="Cichocki N."/>
            <person name="Veneault-Fourrey C."/>
            <person name="LaButti K."/>
            <person name="Lindquist E.A."/>
            <person name="Lipzen A."/>
            <person name="Lundell T."/>
            <person name="Morin E."/>
            <person name="Murat C."/>
            <person name="Riley R."/>
            <person name="Ohm R."/>
            <person name="Sun H."/>
            <person name="Tunlid A."/>
            <person name="Henrissat B."/>
            <person name="Grigoriev I.V."/>
            <person name="Hibbett D.S."/>
            <person name="Martin F."/>
        </authorList>
    </citation>
    <scope>NUCLEOTIDE SEQUENCE [LARGE SCALE GENOMIC DNA]</scope>
    <source>
        <strain evidence="1 2">SS14</strain>
    </source>
</reference>